<dbReference type="InterPro" id="IPR011990">
    <property type="entry name" value="TPR-like_helical_dom_sf"/>
</dbReference>
<evidence type="ECO:0000313" key="2">
    <source>
        <dbReference type="Proteomes" id="UP000549617"/>
    </source>
</evidence>
<keyword evidence="2" id="KW-1185">Reference proteome</keyword>
<evidence type="ECO:0008006" key="3">
    <source>
        <dbReference type="Google" id="ProtNLM"/>
    </source>
</evidence>
<comment type="caution">
    <text evidence="1">The sequence shown here is derived from an EMBL/GenBank/DDBJ whole genome shotgun (WGS) entry which is preliminary data.</text>
</comment>
<gene>
    <name evidence="1" type="ORF">FHS49_001503</name>
</gene>
<proteinExistence type="predicted"/>
<evidence type="ECO:0000313" key="1">
    <source>
        <dbReference type="EMBL" id="MBB5685495.1"/>
    </source>
</evidence>
<organism evidence="1 2">
    <name type="scientific">Sphingobium boeckii</name>
    <dbReference type="NCBI Taxonomy" id="1082345"/>
    <lineage>
        <taxon>Bacteria</taxon>
        <taxon>Pseudomonadati</taxon>
        <taxon>Pseudomonadota</taxon>
        <taxon>Alphaproteobacteria</taxon>
        <taxon>Sphingomonadales</taxon>
        <taxon>Sphingomonadaceae</taxon>
        <taxon>Sphingobium</taxon>
    </lineage>
</organism>
<protein>
    <recommendedName>
        <fullName evidence="3">DUF1570 domain-containing protein</fullName>
    </recommendedName>
</protein>
<dbReference type="AlphaFoldDB" id="A0A7W9AGX2"/>
<reference evidence="1 2" key="1">
    <citation type="submission" date="2020-08" db="EMBL/GenBank/DDBJ databases">
        <title>Genomic Encyclopedia of Type Strains, Phase IV (KMG-IV): sequencing the most valuable type-strain genomes for metagenomic binning, comparative biology and taxonomic classification.</title>
        <authorList>
            <person name="Goeker M."/>
        </authorList>
    </citation>
    <scope>NUCLEOTIDE SEQUENCE [LARGE SCALE GENOMIC DNA]</scope>
    <source>
        <strain evidence="1 2">DSM 25079</strain>
    </source>
</reference>
<dbReference type="RefSeq" id="WP_184016867.1">
    <property type="nucleotide sequence ID" value="NZ_JACIJC010000002.1"/>
</dbReference>
<name>A0A7W9AGX2_9SPHN</name>
<dbReference type="Gene3D" id="1.25.40.10">
    <property type="entry name" value="Tetratricopeptide repeat domain"/>
    <property type="match status" value="1"/>
</dbReference>
<dbReference type="Proteomes" id="UP000549617">
    <property type="component" value="Unassembled WGS sequence"/>
</dbReference>
<dbReference type="EMBL" id="JACIJC010000002">
    <property type="protein sequence ID" value="MBB5685495.1"/>
    <property type="molecule type" value="Genomic_DNA"/>
</dbReference>
<accession>A0A7W9AGX2</accession>
<sequence length="404" mass="44871">MPGMAHAGWKRATSDNFLVYSNGSEEGLRKFAAKVEAFDSLLRLVTRLEAPPAPKRLEIYLLRDQASIHRILGRAGRNVSGIYLPNMSGALALVPRSEGSDKYDLDGETVLFHEYAHHFMMQYFANAYPPWYVEGFAEYYSTAEVDSDKGTASIGKPAYHRAYGLNLSAPFPIKRLLSDDPNPRNGQEGDAYYGRAWLLTHMLSFSPPRKGQLTKYIDAYANGVPAEKAATDAFGPISGLEEDLKRYLVARKMAYRQLSGLSIKGASIMIQAVSPAEDALIPERLNLMTGIEEKEADGFISKVRREAALYPDSPYAWDLLAETEKLTDNEKGVAAADERLLQIKPDHIPALLRKAAALADASGEAEDEQAHWKAVRALIVKANRADNDNTVALFRYYQSYRDQG</sequence>